<evidence type="ECO:0000313" key="4">
    <source>
        <dbReference type="EMBL" id="ATX80088.1"/>
    </source>
</evidence>
<proteinExistence type="predicted"/>
<keyword evidence="1" id="KW-0679">Respiratory chain</keyword>
<dbReference type="InterPro" id="IPR036927">
    <property type="entry name" value="Cyt_c_oxase-like_su1_sf"/>
</dbReference>
<evidence type="ECO:0000256" key="1">
    <source>
        <dbReference type="ARBA" id="ARBA00022660"/>
    </source>
</evidence>
<gene>
    <name evidence="4" type="ORF">Ga0123461_1675</name>
</gene>
<feature type="transmembrane region" description="Helical" evidence="2">
    <location>
        <begin position="203"/>
        <end position="227"/>
    </location>
</feature>
<keyword evidence="2" id="KW-0812">Transmembrane</keyword>
<feature type="transmembrane region" description="Helical" evidence="2">
    <location>
        <begin position="53"/>
        <end position="78"/>
    </location>
</feature>
<keyword evidence="2" id="KW-0472">Membrane</keyword>
<feature type="domain" description="Cytochrome oxidase subunit I profile" evidence="3">
    <location>
        <begin position="21"/>
        <end position="458"/>
    </location>
</feature>
<keyword evidence="1" id="KW-0813">Transport</keyword>
<dbReference type="GO" id="GO:0020037">
    <property type="term" value="F:heme binding"/>
    <property type="evidence" value="ECO:0007669"/>
    <property type="project" value="InterPro"/>
</dbReference>
<accession>A0A2K8KYM9</accession>
<keyword evidence="5" id="KW-1185">Reference proteome</keyword>
<dbReference type="PROSITE" id="PS50855">
    <property type="entry name" value="COX1"/>
    <property type="match status" value="1"/>
</dbReference>
<evidence type="ECO:0000256" key="2">
    <source>
        <dbReference type="SAM" id="Phobius"/>
    </source>
</evidence>
<dbReference type="InterPro" id="IPR000883">
    <property type="entry name" value="Cyt_C_Oxase_1"/>
</dbReference>
<feature type="transmembrane region" description="Helical" evidence="2">
    <location>
        <begin position="239"/>
        <end position="260"/>
    </location>
</feature>
<keyword evidence="2" id="KW-1133">Transmembrane helix</keyword>
<dbReference type="InterPro" id="IPR023616">
    <property type="entry name" value="Cyt_c_oxase-like_su1_dom"/>
</dbReference>
<organism evidence="4 5">
    <name type="scientific">Mariprofundus aestuarium</name>
    <dbReference type="NCBI Taxonomy" id="1921086"/>
    <lineage>
        <taxon>Bacteria</taxon>
        <taxon>Pseudomonadati</taxon>
        <taxon>Pseudomonadota</taxon>
        <taxon>Candidatius Mariprofundia</taxon>
        <taxon>Mariprofundales</taxon>
        <taxon>Mariprofundaceae</taxon>
        <taxon>Mariprofundus</taxon>
    </lineage>
</organism>
<dbReference type="EMBL" id="CP018799">
    <property type="protein sequence ID" value="ATX80088.1"/>
    <property type="molecule type" value="Genomic_DNA"/>
</dbReference>
<dbReference type="SUPFAM" id="SSF81442">
    <property type="entry name" value="Cytochrome c oxidase subunit I-like"/>
    <property type="match status" value="1"/>
</dbReference>
<feature type="transmembrane region" description="Helical" evidence="2">
    <location>
        <begin position="341"/>
        <end position="360"/>
    </location>
</feature>
<evidence type="ECO:0000259" key="3">
    <source>
        <dbReference type="PROSITE" id="PS50855"/>
    </source>
</evidence>
<dbReference type="GO" id="GO:0009060">
    <property type="term" value="P:aerobic respiration"/>
    <property type="evidence" value="ECO:0007669"/>
    <property type="project" value="InterPro"/>
</dbReference>
<dbReference type="GO" id="GO:0004129">
    <property type="term" value="F:cytochrome-c oxidase activity"/>
    <property type="evidence" value="ECO:0007669"/>
    <property type="project" value="InterPro"/>
</dbReference>
<dbReference type="RefSeq" id="WP_100277903.1">
    <property type="nucleotide sequence ID" value="NZ_CP018799.1"/>
</dbReference>
<feature type="transmembrane region" description="Helical" evidence="2">
    <location>
        <begin position="309"/>
        <end position="329"/>
    </location>
</feature>
<evidence type="ECO:0000313" key="5">
    <source>
        <dbReference type="Proteomes" id="UP000231701"/>
    </source>
</evidence>
<name>A0A2K8KYM9_MARES</name>
<dbReference type="KEGG" id="maes:Ga0123461_1675"/>
<feature type="transmembrane region" description="Helical" evidence="2">
    <location>
        <begin position="280"/>
        <end position="297"/>
    </location>
</feature>
<dbReference type="GO" id="GO:0016020">
    <property type="term" value="C:membrane"/>
    <property type="evidence" value="ECO:0007669"/>
    <property type="project" value="InterPro"/>
</dbReference>
<sequence length="458" mass="49931">MTTKFSLPITESDQSKLAVGWLYVAVGFLLASGIYPLLLALARTTYEMPWKDFFYTALVLHVDFTVLWWLIAIAGVFWTLNTSNRQVMTGWLSLILVVFGGIVIGVSPLTGDANPLTNNYVPMLENRMFIKGMIVFGGGVLLLVLRSLWSLECTKSRQATGEGTIRFGTLTAAIATLIALIALVWTFLDSPLTSGGRSYYESLYWAGGHVLQFAHTALLCVSWLWVAQACGLKINAKPAYLMAAFAVGIAPVLMMPWPFLSFDVGGPEFMNWYVWLMRDGNGVAPLLIGLPVVWALLTQPAADKESRHLYAALIFSIILFGMGGVLGLFIGESSTLITAHYHGSIVAVTMAFMAMTYYWLPQFGFATPNLKWARIQVYAYAVGQIMHIVGLAWGGGHGMKRKVVGTTQDIGLQTMITPQDLVGIGGVIAVLSGLLFAIVVLPVMLKGRNKLVNGAEQS</sequence>
<feature type="transmembrane region" description="Helical" evidence="2">
    <location>
        <begin position="170"/>
        <end position="188"/>
    </location>
</feature>
<dbReference type="Proteomes" id="UP000231701">
    <property type="component" value="Chromosome"/>
</dbReference>
<reference evidence="4 5" key="1">
    <citation type="submission" date="2016-12" db="EMBL/GenBank/DDBJ databases">
        <title>Isolation and genomic insights into novel planktonic Zetaproteobacteria from stratified waters of the Chesapeake Bay.</title>
        <authorList>
            <person name="McAllister S.M."/>
            <person name="Kato S."/>
            <person name="Chan C.S."/>
            <person name="Chiu B.K."/>
            <person name="Field E.K."/>
        </authorList>
    </citation>
    <scope>NUCLEOTIDE SEQUENCE [LARGE SCALE GENOMIC DNA]</scope>
    <source>
        <strain evidence="4 5">CP-5</strain>
    </source>
</reference>
<dbReference type="Pfam" id="PF00115">
    <property type="entry name" value="COX1"/>
    <property type="match status" value="1"/>
</dbReference>
<dbReference type="Gene3D" id="1.20.210.10">
    <property type="entry name" value="Cytochrome c oxidase-like, subunit I domain"/>
    <property type="match status" value="1"/>
</dbReference>
<dbReference type="OrthoDB" id="11275at2"/>
<feature type="transmembrane region" description="Helical" evidence="2">
    <location>
        <begin position="372"/>
        <end position="393"/>
    </location>
</feature>
<keyword evidence="1" id="KW-0249">Electron transport</keyword>
<feature type="transmembrane region" description="Helical" evidence="2">
    <location>
        <begin position="90"/>
        <end position="109"/>
    </location>
</feature>
<protein>
    <submittedName>
        <fullName evidence="4">Heme/copper-type cytochrome/quinol oxidase, subunit 1</fullName>
    </submittedName>
</protein>
<feature type="transmembrane region" description="Helical" evidence="2">
    <location>
        <begin position="129"/>
        <end position="149"/>
    </location>
</feature>
<feature type="transmembrane region" description="Helical" evidence="2">
    <location>
        <begin position="21"/>
        <end position="41"/>
    </location>
</feature>
<feature type="transmembrane region" description="Helical" evidence="2">
    <location>
        <begin position="421"/>
        <end position="445"/>
    </location>
</feature>
<dbReference type="AlphaFoldDB" id="A0A2K8KYM9"/>